<dbReference type="EMBL" id="SLXD01000005">
    <property type="protein sequence ID" value="TCP03078.1"/>
    <property type="molecule type" value="Genomic_DNA"/>
</dbReference>
<dbReference type="RefSeq" id="WP_310733555.1">
    <property type="nucleotide sequence ID" value="NZ_SLXD01000005.1"/>
</dbReference>
<evidence type="ECO:0000313" key="2">
    <source>
        <dbReference type="EMBL" id="TCP03078.1"/>
    </source>
</evidence>
<reference evidence="2 3" key="1">
    <citation type="submission" date="2019-03" db="EMBL/GenBank/DDBJ databases">
        <title>Genomic Encyclopedia of Type Strains, Phase IV (KMG-IV): sequencing the most valuable type-strain genomes for metagenomic binning, comparative biology and taxonomic classification.</title>
        <authorList>
            <person name="Goeker M."/>
        </authorList>
    </citation>
    <scope>NUCLEOTIDE SEQUENCE [LARGE SCALE GENOMIC DNA]</scope>
    <source>
        <strain evidence="2 3">DSM 1709</strain>
    </source>
</reference>
<name>A0A4V2SGZ3_RUBGE</name>
<dbReference type="Proteomes" id="UP000295106">
    <property type="component" value="Unassembled WGS sequence"/>
</dbReference>
<comment type="caution">
    <text evidence="2">The sequence shown here is derived from an EMBL/GenBank/DDBJ whole genome shotgun (WGS) entry which is preliminary data.</text>
</comment>
<dbReference type="AlphaFoldDB" id="A0A4V2SGZ3"/>
<accession>A0A4V2SGZ3</accession>
<organism evidence="2 3">
    <name type="scientific">Rubrivivax gelatinosus</name>
    <name type="common">Rhodocyclus gelatinosus</name>
    <name type="synonym">Rhodopseudomonas gelatinosa</name>
    <dbReference type="NCBI Taxonomy" id="28068"/>
    <lineage>
        <taxon>Bacteria</taxon>
        <taxon>Pseudomonadati</taxon>
        <taxon>Pseudomonadota</taxon>
        <taxon>Betaproteobacteria</taxon>
        <taxon>Burkholderiales</taxon>
        <taxon>Sphaerotilaceae</taxon>
        <taxon>Rubrivivax</taxon>
    </lineage>
</organism>
<gene>
    <name evidence="2" type="ORF">EV684_105244</name>
</gene>
<proteinExistence type="predicted"/>
<evidence type="ECO:0000313" key="3">
    <source>
        <dbReference type="Proteomes" id="UP000295106"/>
    </source>
</evidence>
<evidence type="ECO:0008006" key="4">
    <source>
        <dbReference type="Google" id="ProtNLM"/>
    </source>
</evidence>
<feature type="region of interest" description="Disordered" evidence="1">
    <location>
        <begin position="1"/>
        <end position="21"/>
    </location>
</feature>
<sequence>MDTSEAPHSLPVPRKGQTVNDPGVAQIVAPAPYVRIPLASRITGYTEKAIRRKIAEGVWRVGKEYRKAPDGSVLISIAGYARWVETEKRR</sequence>
<evidence type="ECO:0000256" key="1">
    <source>
        <dbReference type="SAM" id="MobiDB-lite"/>
    </source>
</evidence>
<protein>
    <recommendedName>
        <fullName evidence="4">Excisionase</fullName>
    </recommendedName>
</protein>